<evidence type="ECO:0000313" key="2">
    <source>
        <dbReference type="EMBL" id="KAF1391485.1"/>
    </source>
</evidence>
<dbReference type="EMBL" id="VHII01000004">
    <property type="protein sequence ID" value="KAF1391485.1"/>
    <property type="molecule type" value="Genomic_DNA"/>
</dbReference>
<sequence length="216" mass="23695">MEEAYSELYQQFLCLRSLCLRQAALLHHLTKALKQQQGAIVPNGELSDMMSIPIQCTKETPVYLHGRPQPLTVTARNPEAQCGVDHLSRNVGTFSDLLAEDMSKLCVDVPRQGKEDGTLEQMVAPLLSLDFTRCQGASSDVSNTRGRADHRRGDRTKHTGSTGSPSLVGDFLSQSGGLLMSDVALQSQVCEFCQAAFPGDTTTRGEFLRHLYTHVT</sequence>
<dbReference type="AlphaFoldDB" id="A0A6A5FJK9"/>
<name>A0A6A5FJK9_PERFL</name>
<protein>
    <submittedName>
        <fullName evidence="2">Uncharacterized protein</fullName>
    </submittedName>
</protein>
<comment type="caution">
    <text evidence="2">The sequence shown here is derived from an EMBL/GenBank/DDBJ whole genome shotgun (WGS) entry which is preliminary data.</text>
</comment>
<organism evidence="2 3">
    <name type="scientific">Perca fluviatilis</name>
    <name type="common">European perch</name>
    <dbReference type="NCBI Taxonomy" id="8168"/>
    <lineage>
        <taxon>Eukaryota</taxon>
        <taxon>Metazoa</taxon>
        <taxon>Chordata</taxon>
        <taxon>Craniata</taxon>
        <taxon>Vertebrata</taxon>
        <taxon>Euteleostomi</taxon>
        <taxon>Actinopterygii</taxon>
        <taxon>Neopterygii</taxon>
        <taxon>Teleostei</taxon>
        <taxon>Neoteleostei</taxon>
        <taxon>Acanthomorphata</taxon>
        <taxon>Eupercaria</taxon>
        <taxon>Perciformes</taxon>
        <taxon>Percoidei</taxon>
        <taxon>Percidae</taxon>
        <taxon>Percinae</taxon>
        <taxon>Perca</taxon>
    </lineage>
</organism>
<dbReference type="PANTHER" id="PTHR15249:SF0">
    <property type="entry name" value="TRAF FAMILY MEMBER-ASSOCIATED NF-KAPPA-B ACTIVATOR"/>
    <property type="match status" value="1"/>
</dbReference>
<evidence type="ECO:0000256" key="1">
    <source>
        <dbReference type="SAM" id="MobiDB-lite"/>
    </source>
</evidence>
<dbReference type="GO" id="GO:0043124">
    <property type="term" value="P:negative regulation of canonical NF-kappaB signal transduction"/>
    <property type="evidence" value="ECO:0007669"/>
    <property type="project" value="InterPro"/>
</dbReference>
<keyword evidence="3" id="KW-1185">Reference proteome</keyword>
<feature type="region of interest" description="Disordered" evidence="1">
    <location>
        <begin position="136"/>
        <end position="167"/>
    </location>
</feature>
<proteinExistence type="predicted"/>
<dbReference type="Proteomes" id="UP000465112">
    <property type="component" value="Chromosome 4"/>
</dbReference>
<reference evidence="2 3" key="1">
    <citation type="submission" date="2019-06" db="EMBL/GenBank/DDBJ databases">
        <title>A chromosome-scale genome assembly of the European perch, Perca fluviatilis.</title>
        <authorList>
            <person name="Roques C."/>
            <person name="Zahm M."/>
            <person name="Cabau C."/>
            <person name="Klopp C."/>
            <person name="Bouchez O."/>
            <person name="Donnadieu C."/>
            <person name="Kuhl H."/>
            <person name="Gislard M."/>
            <person name="Guendouz S."/>
            <person name="Journot L."/>
            <person name="Haffray P."/>
            <person name="Bestin A."/>
            <person name="Morvezen R."/>
            <person name="Feron R."/>
            <person name="Wen M."/>
            <person name="Jouanno E."/>
            <person name="Herpin A."/>
            <person name="Schartl M."/>
            <person name="Postlethwait J."/>
            <person name="Schaerlinger B."/>
            <person name="Chardard D."/>
            <person name="Lecocq T."/>
            <person name="Poncet C."/>
            <person name="Jaffrelo L."/>
            <person name="Lampietro C."/>
            <person name="Guiguen Y."/>
        </authorList>
    </citation>
    <scope>NUCLEOTIDE SEQUENCE [LARGE SCALE GENOMIC DNA]</scope>
    <source>
        <tissue evidence="2">Blood</tissue>
    </source>
</reference>
<gene>
    <name evidence="2" type="ORF">PFLUV_G00042620</name>
</gene>
<dbReference type="InterPro" id="IPR039669">
    <property type="entry name" value="TANK"/>
</dbReference>
<feature type="compositionally biased region" description="Polar residues" evidence="1">
    <location>
        <begin position="136"/>
        <end position="145"/>
    </location>
</feature>
<evidence type="ECO:0000313" key="3">
    <source>
        <dbReference type="Proteomes" id="UP000465112"/>
    </source>
</evidence>
<dbReference type="PANTHER" id="PTHR15249">
    <property type="entry name" value="TRAF FAMILY MEMBER-ASSOCIATED NF-KAPPA-B ACTIVATOR"/>
    <property type="match status" value="1"/>
</dbReference>
<accession>A0A6A5FJK9</accession>
<dbReference type="OrthoDB" id="8769224at2759"/>